<protein>
    <recommendedName>
        <fullName evidence="5">Phage tail tape measure protein</fullName>
    </recommendedName>
</protein>
<name>A0A1T2KX66_9GAMM</name>
<evidence type="ECO:0000256" key="1">
    <source>
        <dbReference type="SAM" id="Coils"/>
    </source>
</evidence>
<dbReference type="OrthoDB" id="8019720at2"/>
<sequence length="206" mass="22641">MPLQLNNDNLTVALVLKAKNLVSKGVNEAKGDIKDLGKTAKKSAKDIEAAYKNLGIRSRREIDREIRKMEASYKRLQRSGKLSADEQKRAYKALKGQIKALRDESRGASKEIKGMAGEVNALGGLLTGAAIVAGVRSIVDAGLEMERIKQSLKAAVGNDRFAEEMKFVRAEADRGAEDPRHLQGRDRGQCGNGPQRCGYLRCHPRR</sequence>
<reference evidence="3 4" key="1">
    <citation type="submission" date="2016-11" db="EMBL/GenBank/DDBJ databases">
        <title>Mixed transmission modes and dynamic genome evolution in an obligate animal-bacterial symbiosis.</title>
        <authorList>
            <person name="Russell S.L."/>
            <person name="Corbett-Detig R.B."/>
            <person name="Cavanaugh C.M."/>
        </authorList>
    </citation>
    <scope>NUCLEOTIDE SEQUENCE [LARGE SCALE GENOMIC DNA]</scope>
    <source>
        <strain evidence="3">Se-Cadez</strain>
    </source>
</reference>
<dbReference type="AlphaFoldDB" id="A0A1T2KX66"/>
<evidence type="ECO:0000313" key="3">
    <source>
        <dbReference type="EMBL" id="OOZ37449.1"/>
    </source>
</evidence>
<keyword evidence="1" id="KW-0175">Coiled coil</keyword>
<keyword evidence="4" id="KW-1185">Reference proteome</keyword>
<dbReference type="Proteomes" id="UP000190896">
    <property type="component" value="Unassembled WGS sequence"/>
</dbReference>
<gene>
    <name evidence="3" type="ORF">BOW51_02590</name>
</gene>
<evidence type="ECO:0000313" key="4">
    <source>
        <dbReference type="Proteomes" id="UP000190896"/>
    </source>
</evidence>
<feature type="coiled-coil region" evidence="1">
    <location>
        <begin position="59"/>
        <end position="111"/>
    </location>
</feature>
<feature type="compositionally biased region" description="Basic and acidic residues" evidence="2">
    <location>
        <begin position="172"/>
        <end position="188"/>
    </location>
</feature>
<accession>A0A1T2KX66</accession>
<evidence type="ECO:0008006" key="5">
    <source>
        <dbReference type="Google" id="ProtNLM"/>
    </source>
</evidence>
<evidence type="ECO:0000256" key="2">
    <source>
        <dbReference type="SAM" id="MobiDB-lite"/>
    </source>
</evidence>
<organism evidence="3 4">
    <name type="scientific">Solemya velesiana gill symbiont</name>
    <dbReference type="NCBI Taxonomy" id="1918948"/>
    <lineage>
        <taxon>Bacteria</taxon>
        <taxon>Pseudomonadati</taxon>
        <taxon>Pseudomonadota</taxon>
        <taxon>Gammaproteobacteria</taxon>
        <taxon>sulfur-oxidizing symbionts</taxon>
    </lineage>
</organism>
<comment type="caution">
    <text evidence="3">The sequence shown here is derived from an EMBL/GenBank/DDBJ whole genome shotgun (WGS) entry which is preliminary data.</text>
</comment>
<dbReference type="RefSeq" id="WP_078485966.1">
    <property type="nucleotide sequence ID" value="NZ_MPRJ01000010.1"/>
</dbReference>
<dbReference type="EMBL" id="MPRJ01000010">
    <property type="protein sequence ID" value="OOZ37449.1"/>
    <property type="molecule type" value="Genomic_DNA"/>
</dbReference>
<feature type="region of interest" description="Disordered" evidence="2">
    <location>
        <begin position="172"/>
        <end position="196"/>
    </location>
</feature>
<proteinExistence type="predicted"/>